<dbReference type="EMBL" id="JAVBIK010000001">
    <property type="protein sequence ID" value="MDT7519547.1"/>
    <property type="molecule type" value="Genomic_DNA"/>
</dbReference>
<sequence length="206" mass="23496">MCERSFRRYSASYEDSEGDLNSLADRRLSQASKRKAANTEIDELISLYQRRFIGWNVKHFFNHYARHQESTGQSARSYTWVKSALQGAGLVPKVAGRGKHHKKRDPKPLVGMMIHQDSSTHAWVPSAHWDLVVTMEDETGSVNIFVWKAVKEQFRDAVYRARLMAVNGVSQRDEATGGQVRHVIAKRVVDMTHLLGELATTSRDFH</sequence>
<reference evidence="1 2" key="1">
    <citation type="submission" date="2023-08" db="EMBL/GenBank/DDBJ databases">
        <title>Rhodoferax potami sp. nov. and Rhodoferax mekongensis sp. nov., isolated from the Mekong River in Thailand.</title>
        <authorList>
            <person name="Kitikhun S."/>
            <person name="Charoenyingcharoen P."/>
            <person name="Siriarchawattana P."/>
            <person name="Likhitrattanapisal S."/>
            <person name="Nilsakha T."/>
            <person name="Chanpet A."/>
            <person name="Rattanawaree P."/>
            <person name="Ingsriswang S."/>
        </authorList>
    </citation>
    <scope>NUCLEOTIDE SEQUENCE [LARGE SCALE GENOMIC DNA]</scope>
    <source>
        <strain evidence="1 2">TBRC 17660</strain>
    </source>
</reference>
<dbReference type="Proteomes" id="UP001321700">
    <property type="component" value="Unassembled WGS sequence"/>
</dbReference>
<dbReference type="CDD" id="cd04485">
    <property type="entry name" value="DnaE_OBF"/>
    <property type="match status" value="1"/>
</dbReference>
<evidence type="ECO:0000313" key="2">
    <source>
        <dbReference type="Proteomes" id="UP001321700"/>
    </source>
</evidence>
<evidence type="ECO:0000313" key="1">
    <source>
        <dbReference type="EMBL" id="MDT7519547.1"/>
    </source>
</evidence>
<protein>
    <submittedName>
        <fullName evidence="1">Uncharacterized protein</fullName>
    </submittedName>
</protein>
<keyword evidence="2" id="KW-1185">Reference proteome</keyword>
<organism evidence="1 2">
    <name type="scientific">Rhodoferax potami</name>
    <dbReference type="NCBI Taxonomy" id="3068338"/>
    <lineage>
        <taxon>Bacteria</taxon>
        <taxon>Pseudomonadati</taxon>
        <taxon>Pseudomonadota</taxon>
        <taxon>Betaproteobacteria</taxon>
        <taxon>Burkholderiales</taxon>
        <taxon>Comamonadaceae</taxon>
        <taxon>Rhodoferax</taxon>
    </lineage>
</organism>
<accession>A0ABU3KQ51</accession>
<name>A0ABU3KQ51_9BURK</name>
<proteinExistence type="predicted"/>
<gene>
    <name evidence="1" type="ORF">RAE19_12645</name>
</gene>
<dbReference type="RefSeq" id="WP_313875221.1">
    <property type="nucleotide sequence ID" value="NZ_JAVBIK010000001.1"/>
</dbReference>
<comment type="caution">
    <text evidence="1">The sequence shown here is derived from an EMBL/GenBank/DDBJ whole genome shotgun (WGS) entry which is preliminary data.</text>
</comment>